<gene>
    <name evidence="3" type="ORF">RFH51_20580</name>
</gene>
<feature type="domain" description="Tyrosine specific protein phosphatases" evidence="2">
    <location>
        <begin position="366"/>
        <end position="437"/>
    </location>
</feature>
<dbReference type="AlphaFoldDB" id="A0AAW8JND1"/>
<dbReference type="EMBL" id="JAVIDA010000069">
    <property type="protein sequence ID" value="MDQ9073823.1"/>
    <property type="molecule type" value="Genomic_DNA"/>
</dbReference>
<dbReference type="Pfam" id="PF00782">
    <property type="entry name" value="DSPc"/>
    <property type="match status" value="1"/>
</dbReference>
<accession>A0AAW8JND1</accession>
<feature type="transmembrane region" description="Helical" evidence="1">
    <location>
        <begin position="223"/>
        <end position="240"/>
    </location>
</feature>
<dbReference type="PROSITE" id="PS50056">
    <property type="entry name" value="TYR_PHOSPHATASE_2"/>
    <property type="match status" value="1"/>
</dbReference>
<feature type="transmembrane region" description="Helical" evidence="1">
    <location>
        <begin position="276"/>
        <end position="294"/>
    </location>
</feature>
<name>A0AAW8JND1_9GAMM</name>
<organism evidence="3 4">
    <name type="scientific">Acinetobacter gerneri</name>
    <dbReference type="NCBI Taxonomy" id="202952"/>
    <lineage>
        <taxon>Bacteria</taxon>
        <taxon>Pseudomonadati</taxon>
        <taxon>Pseudomonadota</taxon>
        <taxon>Gammaproteobacteria</taxon>
        <taxon>Moraxellales</taxon>
        <taxon>Moraxellaceae</taxon>
        <taxon>Acinetobacter</taxon>
    </lineage>
</organism>
<comment type="caution">
    <text evidence="3">The sequence shown here is derived from an EMBL/GenBank/DDBJ whole genome shotgun (WGS) entry which is preliminary data.</text>
</comment>
<sequence length="451" mass="52464">MDHLTKQPGTWKWGILALIFLAPFFFLTYGFANQYAAHLSDVKSIVFHWEKNIPLLPWTIVPYWSIDLFYGLSLLLCFNRFELKQHMLRLFLAQVISITCFVLFPLKFSFDRPQLDGFFGLWFDVLMGFDKPFNQAPSLHIVLLIILWNFYRNHVNHKWKYLVDFWSILIAISVLTTWQHHFIDIPTGIIVGAFCLWLFPISVKSPLSKENTQKLTAKHFKVAFFYSFAALILISIAVYLKSYFLWLLYPAISLFFVALAYITVRPHFFQKRINGKMTTAAQIIFLPYFILAWINSRIWTYKHPEDSEIIQVNNITIFIGRIPTSQDTTHYHAIFDCIAELPISSLAFYQQYLSLDLIPLQPNQLEKSVELLDDLFQEIVHLKTGKLLVNCALGYSRSSAVLCAWLIKNGYAENAQLAVEIVQNKRPWVKLSEAQIQNLATYRLKIIGLSP</sequence>
<feature type="transmembrane region" description="Helical" evidence="1">
    <location>
        <begin position="133"/>
        <end position="151"/>
    </location>
</feature>
<feature type="transmembrane region" description="Helical" evidence="1">
    <location>
        <begin position="163"/>
        <end position="179"/>
    </location>
</feature>
<dbReference type="PANTHER" id="PTHR47216">
    <property type="match status" value="1"/>
</dbReference>
<dbReference type="Proteomes" id="UP001243195">
    <property type="component" value="Unassembled WGS sequence"/>
</dbReference>
<reference evidence="3" key="1">
    <citation type="submission" date="2023-08" db="EMBL/GenBank/DDBJ databases">
        <title>Emergence of clinically-relevant ST2 carbapenem-resistant Acinetobacter baumannii strains in hospital sewages in Zhejiang, East of China.</title>
        <authorList>
            <person name="Kaichao C."/>
            <person name="Zhang R."/>
        </authorList>
    </citation>
    <scope>NUCLEOTIDE SEQUENCE</scope>
    <source>
        <strain evidence="3">M-SY-60</strain>
    </source>
</reference>
<feature type="transmembrane region" description="Helical" evidence="1">
    <location>
        <begin position="246"/>
        <end position="264"/>
    </location>
</feature>
<evidence type="ECO:0000313" key="3">
    <source>
        <dbReference type="EMBL" id="MDQ9073823.1"/>
    </source>
</evidence>
<keyword evidence="1" id="KW-0812">Transmembrane</keyword>
<feature type="transmembrane region" description="Helical" evidence="1">
    <location>
        <begin position="56"/>
        <end position="78"/>
    </location>
</feature>
<evidence type="ECO:0000259" key="2">
    <source>
        <dbReference type="PROSITE" id="PS50056"/>
    </source>
</evidence>
<dbReference type="SUPFAM" id="SSF52799">
    <property type="entry name" value="(Phosphotyrosine protein) phosphatases II"/>
    <property type="match status" value="1"/>
</dbReference>
<dbReference type="Gene3D" id="3.90.190.10">
    <property type="entry name" value="Protein tyrosine phosphatase superfamily"/>
    <property type="match status" value="1"/>
</dbReference>
<feature type="transmembrane region" description="Helical" evidence="1">
    <location>
        <begin position="90"/>
        <end position="110"/>
    </location>
</feature>
<feature type="transmembrane region" description="Helical" evidence="1">
    <location>
        <begin position="185"/>
        <end position="203"/>
    </location>
</feature>
<dbReference type="RefSeq" id="WP_308957559.1">
    <property type="nucleotide sequence ID" value="NZ_JAVICY010000070.1"/>
</dbReference>
<proteinExistence type="predicted"/>
<dbReference type="PANTHER" id="PTHR47216:SF4">
    <property type="entry name" value="OS01G0859400 PROTEIN"/>
    <property type="match status" value="1"/>
</dbReference>
<dbReference type="InterPro" id="IPR000340">
    <property type="entry name" value="Dual-sp_phosphatase_cat-dom"/>
</dbReference>
<dbReference type="CDD" id="cd03386">
    <property type="entry name" value="PAP2_Aur1_like"/>
    <property type="match status" value="1"/>
</dbReference>
<protein>
    <submittedName>
        <fullName evidence="3">Phosphatase PAP2/dual specificity phosphatase family protein</fullName>
    </submittedName>
</protein>
<evidence type="ECO:0000313" key="4">
    <source>
        <dbReference type="Proteomes" id="UP001243195"/>
    </source>
</evidence>
<dbReference type="InterPro" id="IPR000387">
    <property type="entry name" value="Tyr_Pase_dom"/>
</dbReference>
<keyword evidence="1" id="KW-1133">Transmembrane helix</keyword>
<dbReference type="InterPro" id="IPR029021">
    <property type="entry name" value="Prot-tyrosine_phosphatase-like"/>
</dbReference>
<keyword evidence="1" id="KW-0472">Membrane</keyword>
<evidence type="ECO:0000256" key="1">
    <source>
        <dbReference type="SAM" id="Phobius"/>
    </source>
</evidence>